<gene>
    <name evidence="2" type="ORF">RHGRI_038691</name>
</gene>
<dbReference type="SUPFAM" id="SSF52540">
    <property type="entry name" value="P-loop containing nucleoside triphosphate hydrolases"/>
    <property type="match status" value="1"/>
</dbReference>
<name>A0AAV6HP01_9ERIC</name>
<evidence type="ECO:0000313" key="3">
    <source>
        <dbReference type="Proteomes" id="UP000823749"/>
    </source>
</evidence>
<dbReference type="EMBL" id="JACTNZ010000036">
    <property type="protein sequence ID" value="KAG5512865.1"/>
    <property type="molecule type" value="Genomic_DNA"/>
</dbReference>
<dbReference type="Proteomes" id="UP000823749">
    <property type="component" value="Unassembled WGS sequence"/>
</dbReference>
<evidence type="ECO:0008006" key="4">
    <source>
        <dbReference type="Google" id="ProtNLM"/>
    </source>
</evidence>
<feature type="region of interest" description="Disordered" evidence="1">
    <location>
        <begin position="72"/>
        <end position="91"/>
    </location>
</feature>
<dbReference type="InterPro" id="IPR050747">
    <property type="entry name" value="Mitochondrial_chaperone_BCS1"/>
</dbReference>
<dbReference type="InterPro" id="IPR027417">
    <property type="entry name" value="P-loop_NTPase"/>
</dbReference>
<evidence type="ECO:0000313" key="2">
    <source>
        <dbReference type="EMBL" id="KAG5512865.1"/>
    </source>
</evidence>
<proteinExistence type="predicted"/>
<keyword evidence="3" id="KW-1185">Reference proteome</keyword>
<evidence type="ECO:0000256" key="1">
    <source>
        <dbReference type="SAM" id="MobiDB-lite"/>
    </source>
</evidence>
<organism evidence="2 3">
    <name type="scientific">Rhododendron griersonianum</name>
    <dbReference type="NCBI Taxonomy" id="479676"/>
    <lineage>
        <taxon>Eukaryota</taxon>
        <taxon>Viridiplantae</taxon>
        <taxon>Streptophyta</taxon>
        <taxon>Embryophyta</taxon>
        <taxon>Tracheophyta</taxon>
        <taxon>Spermatophyta</taxon>
        <taxon>Magnoliopsida</taxon>
        <taxon>eudicotyledons</taxon>
        <taxon>Gunneridae</taxon>
        <taxon>Pentapetalae</taxon>
        <taxon>asterids</taxon>
        <taxon>Ericales</taxon>
        <taxon>Ericaceae</taxon>
        <taxon>Ericoideae</taxon>
        <taxon>Rhodoreae</taxon>
        <taxon>Rhododendron</taxon>
    </lineage>
</organism>
<reference evidence="2" key="1">
    <citation type="submission" date="2020-08" db="EMBL/GenBank/DDBJ databases">
        <title>Plant Genome Project.</title>
        <authorList>
            <person name="Zhang R.-G."/>
        </authorList>
    </citation>
    <scope>NUCLEOTIDE SEQUENCE</scope>
    <source>
        <strain evidence="2">WSP0</strain>
        <tissue evidence="2">Leaf</tissue>
    </source>
</reference>
<comment type="caution">
    <text evidence="2">The sequence shown here is derived from an EMBL/GenBank/DDBJ whole genome shotgun (WGS) entry which is preliminary data.</text>
</comment>
<dbReference type="AlphaFoldDB" id="A0AAV6HP01"/>
<accession>A0AAV6HP01</accession>
<dbReference type="PANTHER" id="PTHR23070">
    <property type="entry name" value="BCS1 AAA-TYPE ATPASE"/>
    <property type="match status" value="1"/>
</dbReference>
<dbReference type="Gene3D" id="3.40.50.300">
    <property type="entry name" value="P-loop containing nucleotide triphosphate hydrolases"/>
    <property type="match status" value="1"/>
</dbReference>
<protein>
    <recommendedName>
        <fullName evidence="4">ATPase AAA-type core domain-containing protein</fullName>
    </recommendedName>
</protein>
<sequence>MREASWRSRRQGMLEGVLSLVDSTTKISSMDFDAPDNNAHRVRAYQSGPIVFNSEKVDAGEGLNRESLTKSALSLDDSTKPRSLPNSDATENKAVKVYTGRGRGCWHSLEELEQRMTLEELGMDPENEGIISDLLRFVSDKEEFYKKADKDWKRGYLLYDSPGTDRSSLIAAMANRLEFDIYDLDLTGLTSISELTNVLVSIRNCSLIAIKDFDHWVGMLPNLKNESPMLFCKTSCSSIEICSDKFNELRLHMPDSPAWKSFEVLDSLPLGERSNSIRHLARRRTLTHKHCVRLKKSQDLLRSLQRDCSGGLAPQKRWNGDCGGGGGGGVGVGVVAIMVVVE</sequence>